<dbReference type="AlphaFoldDB" id="A0A177EHP3"/>
<accession>A0A177EHP3</accession>
<feature type="chain" id="PRO_5008060406" evidence="2">
    <location>
        <begin position="22"/>
        <end position="394"/>
    </location>
</feature>
<comment type="caution">
    <text evidence="3">The sequence shown here is derived from an EMBL/GenBank/DDBJ whole genome shotgun (WGS) entry which is preliminary data.</text>
</comment>
<gene>
    <name evidence="3" type="ORF">NEDG_01925</name>
</gene>
<organism evidence="3 4">
    <name type="scientific">Nematocida displodere</name>
    <dbReference type="NCBI Taxonomy" id="1805483"/>
    <lineage>
        <taxon>Eukaryota</taxon>
        <taxon>Fungi</taxon>
        <taxon>Fungi incertae sedis</taxon>
        <taxon>Microsporidia</taxon>
        <taxon>Nematocida</taxon>
    </lineage>
</organism>
<feature type="signal peptide" evidence="2">
    <location>
        <begin position="1"/>
        <end position="21"/>
    </location>
</feature>
<dbReference type="OrthoDB" id="2193130at2759"/>
<dbReference type="Proteomes" id="UP000185944">
    <property type="component" value="Unassembled WGS sequence"/>
</dbReference>
<evidence type="ECO:0000256" key="2">
    <source>
        <dbReference type="SAM" id="SignalP"/>
    </source>
</evidence>
<keyword evidence="4" id="KW-1185">Reference proteome</keyword>
<protein>
    <submittedName>
        <fullName evidence="3">Uncharacterized protein</fullName>
    </submittedName>
</protein>
<dbReference type="STRING" id="1805483.A0A177EHP3"/>
<name>A0A177EHP3_9MICR</name>
<feature type="compositionally biased region" description="Basic and acidic residues" evidence="1">
    <location>
        <begin position="46"/>
        <end position="57"/>
    </location>
</feature>
<dbReference type="VEuPathDB" id="MicrosporidiaDB:NEDG_01925"/>
<dbReference type="GeneID" id="93648275"/>
<evidence type="ECO:0000256" key="1">
    <source>
        <dbReference type="SAM" id="MobiDB-lite"/>
    </source>
</evidence>
<dbReference type="EMBL" id="LTDL01000016">
    <property type="protein sequence ID" value="OAG31398.1"/>
    <property type="molecule type" value="Genomic_DNA"/>
</dbReference>
<keyword evidence="2" id="KW-0732">Signal</keyword>
<evidence type="ECO:0000313" key="3">
    <source>
        <dbReference type="EMBL" id="OAG31398.1"/>
    </source>
</evidence>
<reference evidence="3 4" key="1">
    <citation type="submission" date="2016-02" db="EMBL/GenBank/DDBJ databases">
        <title>Discovery of a natural microsporidian pathogen with a broad tissue tropism in Caenorhabditis elegans.</title>
        <authorList>
            <person name="Luallen R.J."/>
            <person name="Reinke A.W."/>
            <person name="Tong L."/>
            <person name="Botts M.R."/>
            <person name="Felix M.-A."/>
            <person name="Troemel E.R."/>
        </authorList>
    </citation>
    <scope>NUCLEOTIDE SEQUENCE [LARGE SCALE GENOMIC DNA]</scope>
    <source>
        <strain evidence="3 4">JUm2807</strain>
    </source>
</reference>
<proteinExistence type="predicted"/>
<dbReference type="RefSeq" id="XP_067545073.1">
    <property type="nucleotide sequence ID" value="XM_067689343.1"/>
</dbReference>
<evidence type="ECO:0000313" key="4">
    <source>
        <dbReference type="Proteomes" id="UP000185944"/>
    </source>
</evidence>
<feature type="region of interest" description="Disordered" evidence="1">
    <location>
        <begin position="37"/>
        <end position="58"/>
    </location>
</feature>
<sequence>MKKLALLTLSQILFVSQISRPKIFVCAFFNNTTASKPNNGLSSHEVQNKSKGQESSKDFSFFGNKYKSNSYKAKDSHIEKFQGSKPPGGFGHGGSYKHGKGLNYPNYNGSGSGMGMSMRTGSGMGTSMGTSMGSGMGMIPTSGGIGTGPGIGPNQMGGVGYTGAAQGSPGEVLGIGEVPGGSGTGSGMGGDPGAGMGVTDSPSVNTLQISDLRDGISAANVLGNYYEVLLNRRGFLEGIKPISNIMVYPHENGEFTDYWGNLKFTYDTGGVLRDKTGYFEGYKVGSKEEIPQLGQLTEIGFYQTAPIPKNDKDSNYITMRMLIDEISKGTNKPIETLHNENIGIGFMDGILEYFKNQQKAHKKKKSCLSVCICQDSACKLPCKSVKCIEPMYIV</sequence>